<name>D3STI2_NATMM</name>
<keyword evidence="2" id="KW-0472">Membrane</keyword>
<evidence type="ECO:0000259" key="3">
    <source>
        <dbReference type="Pfam" id="PF09851"/>
    </source>
</evidence>
<reference evidence="4" key="4">
    <citation type="submission" date="2016-09" db="EMBL/GenBank/DDBJ databases">
        <authorList>
            <person name="Pfeiffer F."/>
        </authorList>
    </citation>
    <scope>NUCLEOTIDE SEQUENCE</scope>
    <source>
        <strain evidence="4">ATCC 43099</strain>
    </source>
</reference>
<accession>D3STI2</accession>
<dbReference type="GeneID" id="8826367"/>
<gene>
    <name evidence="4" type="ordered locus">Nmag_3499</name>
    <name evidence="5" type="ORF">C500_12720</name>
</gene>
<evidence type="ECO:0000256" key="2">
    <source>
        <dbReference type="SAM" id="Phobius"/>
    </source>
</evidence>
<reference evidence="6" key="1">
    <citation type="submission" date="2010-02" db="EMBL/GenBank/DDBJ databases">
        <title>Complete sequence of chromosome of Natrialba magadii ATCC 43099.</title>
        <authorList>
            <consortium name="US DOE Joint Genome Institute"/>
            <person name="Lucas S."/>
            <person name="Copeland A."/>
            <person name="Lapidus A."/>
            <person name="Cheng J.-F."/>
            <person name="Bruce D."/>
            <person name="Goodwin L."/>
            <person name="Pitluck S."/>
            <person name="Davenport K."/>
            <person name="Saunders E."/>
            <person name="Detter J.C."/>
            <person name="Han C."/>
            <person name="Tapia R."/>
            <person name="Land M."/>
            <person name="Hauser L."/>
            <person name="Kyrpides N."/>
            <person name="Mikhailova N."/>
            <person name="De Castro R.E."/>
            <person name="Maupin-Furlow J.A."/>
            <person name="Woyke T."/>
        </authorList>
    </citation>
    <scope>NUCLEOTIDE SEQUENCE [LARGE SCALE GENOMIC DNA]</scope>
    <source>
        <strain evidence="6">ATCC 43099 / DSM 3394 / CCM 3739 / CIP 104546 / IAM 13178 / JCM 8861 / NBRC 102185 / NCIMB 2190 / MS3</strain>
    </source>
</reference>
<dbReference type="PaxDb" id="547559-Nmag_3499"/>
<organism evidence="4 6">
    <name type="scientific">Natrialba magadii (strain ATCC 43099 / DSM 3394 / CCM 3739 / CIP 104546 / IAM 13178 / JCM 8861 / NBRC 102185 / NCIMB 2190 / MS3)</name>
    <name type="common">Natronobacterium magadii</name>
    <dbReference type="NCBI Taxonomy" id="547559"/>
    <lineage>
        <taxon>Archaea</taxon>
        <taxon>Methanobacteriati</taxon>
        <taxon>Methanobacteriota</taxon>
        <taxon>Stenosarchaea group</taxon>
        <taxon>Halobacteria</taxon>
        <taxon>Halobacteriales</taxon>
        <taxon>Natrialbaceae</taxon>
        <taxon>Natrialba</taxon>
    </lineage>
</organism>
<dbReference type="HOGENOM" id="CLU_1891497_0_0_2"/>
<dbReference type="Proteomes" id="UP000001879">
    <property type="component" value="Chromosome"/>
</dbReference>
<evidence type="ECO:0000313" key="6">
    <source>
        <dbReference type="Proteomes" id="UP000001879"/>
    </source>
</evidence>
<evidence type="ECO:0000313" key="7">
    <source>
        <dbReference type="Proteomes" id="UP000011543"/>
    </source>
</evidence>
<reference evidence="5 7" key="3">
    <citation type="journal article" date="2014" name="PLoS Genet.">
        <title>Phylogenetically driven sequencing of extremely halophilic archaea reveals strategies for static and dynamic osmo-response.</title>
        <authorList>
            <person name="Becker E.A."/>
            <person name="Seitzer P.M."/>
            <person name="Tritt A."/>
            <person name="Larsen D."/>
            <person name="Krusor M."/>
            <person name="Yao A.I."/>
            <person name="Wu D."/>
            <person name="Madern D."/>
            <person name="Eisen J.A."/>
            <person name="Darling A.E."/>
            <person name="Facciotti M.T."/>
        </authorList>
    </citation>
    <scope>NUCLEOTIDE SEQUENCE [LARGE SCALE GENOMIC DNA]</scope>
    <source>
        <strain evidence="7">ATCC 43099 / DSM 3394 / CCM 3739 / CIP 104546 / IAM 13178 / JCM 8861 / NBRC 102185 / NCIMB 2190 / MS3</strain>
        <strain evidence="5">MS-3</strain>
    </source>
</reference>
<proteinExistence type="predicted"/>
<protein>
    <submittedName>
        <fullName evidence="4">DUF2078 family protein</fullName>
    </submittedName>
</protein>
<feature type="compositionally biased region" description="Basic and acidic residues" evidence="1">
    <location>
        <begin position="61"/>
        <end position="76"/>
    </location>
</feature>
<feature type="domain" description="SHOCT" evidence="3">
    <location>
        <begin position="88"/>
        <end position="114"/>
    </location>
</feature>
<feature type="region of interest" description="Disordered" evidence="1">
    <location>
        <begin position="116"/>
        <end position="136"/>
    </location>
</feature>
<dbReference type="PATRIC" id="fig|547559.17.peg.2517"/>
<reference evidence="4 6" key="2">
    <citation type="journal article" date="2012" name="BMC Genomics">
        <title>A comparative genomics perspective on the genetic content of the alkaliphilic haloarchaeon Natrialba magadii ATCC 43099T.</title>
        <authorList>
            <person name="Siddaramappa S."/>
            <person name="Challacombe J.F."/>
            <person name="Decastro R.E."/>
            <person name="Pfeiffer F."/>
            <person name="Sastre D.E."/>
            <person name="Gimenez M.I."/>
            <person name="Paggi R.A."/>
            <person name="Detter J.C."/>
            <person name="Davenport K.W."/>
            <person name="Goodwin L.A."/>
            <person name="Kyrpides N."/>
            <person name="Tapia R."/>
            <person name="Pitluck S."/>
            <person name="Lucas S."/>
            <person name="Woyke T."/>
            <person name="Maupin-Furlow J.A."/>
        </authorList>
    </citation>
    <scope>NUCLEOTIDE SEQUENCE [LARGE SCALE GENOMIC DNA]</scope>
    <source>
        <strain evidence="4">ATCC 43099</strain>
        <strain evidence="6">ATCC 43099 / DSM 3394 / CCM 3739 / CIP 104546 / IAM 13178 / JCM 8861 / NBRC 102185 / NCIMB 2190 / MS3</strain>
    </source>
</reference>
<keyword evidence="2" id="KW-1133">Transmembrane helix</keyword>
<dbReference type="AlphaFoldDB" id="D3STI2"/>
<feature type="transmembrane region" description="Helical" evidence="2">
    <location>
        <begin position="12"/>
        <end position="32"/>
    </location>
</feature>
<feature type="transmembrane region" description="Helical" evidence="2">
    <location>
        <begin position="38"/>
        <end position="57"/>
    </location>
</feature>
<dbReference type="RefSeq" id="WP_004267761.1">
    <property type="nucleotide sequence ID" value="NC_013922.1"/>
</dbReference>
<sequence>MGSDDGGRDYSLTEIFAIKFVLADIIIIAALLFAGPLYALAITALLVLSVVLVWYLMERSKEKERKREQEAAERDTATATAADEAETDPVTTLQQRYAAGDLTEAEFERQLDQLIDANERAEKSDVETSELSLERS</sequence>
<dbReference type="EMBL" id="AOHS01000040">
    <property type="protein sequence ID" value="ELY28808.1"/>
    <property type="molecule type" value="Genomic_DNA"/>
</dbReference>
<dbReference type="eggNOG" id="arCOG03911">
    <property type="taxonomic scope" value="Archaea"/>
</dbReference>
<dbReference type="EMBL" id="CP001932">
    <property type="protein sequence ID" value="ADD07049.1"/>
    <property type="molecule type" value="Genomic_DNA"/>
</dbReference>
<dbReference type="Pfam" id="PF09851">
    <property type="entry name" value="SHOCT"/>
    <property type="match status" value="1"/>
</dbReference>
<dbReference type="OrthoDB" id="53394at2157"/>
<evidence type="ECO:0000313" key="5">
    <source>
        <dbReference type="EMBL" id="ELY28808.1"/>
    </source>
</evidence>
<dbReference type="InterPro" id="IPR018649">
    <property type="entry name" value="SHOCT"/>
</dbReference>
<dbReference type="KEGG" id="nmg:Nmag_3499"/>
<keyword evidence="2" id="KW-0812">Transmembrane</keyword>
<feature type="region of interest" description="Disordered" evidence="1">
    <location>
        <begin position="61"/>
        <end position="90"/>
    </location>
</feature>
<evidence type="ECO:0000313" key="4">
    <source>
        <dbReference type="EMBL" id="ADD07049.1"/>
    </source>
</evidence>
<keyword evidence="6" id="KW-1185">Reference proteome</keyword>
<evidence type="ECO:0000256" key="1">
    <source>
        <dbReference type="SAM" id="MobiDB-lite"/>
    </source>
</evidence>
<dbReference type="STRING" id="547559.Nmag_3499"/>
<dbReference type="Proteomes" id="UP000011543">
    <property type="component" value="Unassembled WGS sequence"/>
</dbReference>